<dbReference type="InterPro" id="IPR010985">
    <property type="entry name" value="Ribbon_hlx_hlx"/>
</dbReference>
<proteinExistence type="predicted"/>
<dbReference type="EMBL" id="MSTI01000068">
    <property type="protein sequence ID" value="OLV18264.1"/>
    <property type="molecule type" value="Genomic_DNA"/>
</dbReference>
<dbReference type="AlphaFoldDB" id="A0A1U7NZC8"/>
<evidence type="ECO:0000313" key="3">
    <source>
        <dbReference type="Proteomes" id="UP000186607"/>
    </source>
</evidence>
<feature type="compositionally biased region" description="Low complexity" evidence="1">
    <location>
        <begin position="68"/>
        <end position="81"/>
    </location>
</feature>
<name>A0A1U7NZC8_9DEIO</name>
<evidence type="ECO:0000256" key="1">
    <source>
        <dbReference type="SAM" id="MobiDB-lite"/>
    </source>
</evidence>
<dbReference type="GO" id="GO:0006355">
    <property type="term" value="P:regulation of DNA-templated transcription"/>
    <property type="evidence" value="ECO:0007669"/>
    <property type="project" value="InterPro"/>
</dbReference>
<dbReference type="Gene3D" id="1.10.1220.10">
    <property type="entry name" value="Met repressor-like"/>
    <property type="match status" value="1"/>
</dbReference>
<dbReference type="RefSeq" id="WP_075831930.1">
    <property type="nucleotide sequence ID" value="NZ_MSTI01000068.1"/>
</dbReference>
<dbReference type="CDD" id="cd22231">
    <property type="entry name" value="RHH_NikR_HicB-like"/>
    <property type="match status" value="1"/>
</dbReference>
<protein>
    <submittedName>
        <fullName evidence="2">Uncharacterized protein</fullName>
    </submittedName>
</protein>
<dbReference type="InterPro" id="IPR013321">
    <property type="entry name" value="Arc_rbn_hlx_hlx"/>
</dbReference>
<comment type="caution">
    <text evidence="2">The sequence shown here is derived from an EMBL/GenBank/DDBJ whole genome shotgun (WGS) entry which is preliminary data.</text>
</comment>
<gene>
    <name evidence="2" type="ORF">BOO71_0005887</name>
</gene>
<feature type="region of interest" description="Disordered" evidence="1">
    <location>
        <begin position="57"/>
        <end position="81"/>
    </location>
</feature>
<sequence>MTSATRISATVSADLADFLDEYQQTHGLDSRSAALAEAIRALRERVLDAAYQELGDAQRAGQETYPADNLDGLDLNGLDGA</sequence>
<dbReference type="Proteomes" id="UP000186607">
    <property type="component" value="Unassembled WGS sequence"/>
</dbReference>
<accession>A0A1U7NZC8</accession>
<organism evidence="2 3">
    <name type="scientific">Deinococcus marmoris</name>
    <dbReference type="NCBI Taxonomy" id="249408"/>
    <lineage>
        <taxon>Bacteria</taxon>
        <taxon>Thermotogati</taxon>
        <taxon>Deinococcota</taxon>
        <taxon>Deinococci</taxon>
        <taxon>Deinococcales</taxon>
        <taxon>Deinococcaceae</taxon>
        <taxon>Deinococcus</taxon>
    </lineage>
</organism>
<evidence type="ECO:0000313" key="2">
    <source>
        <dbReference type="EMBL" id="OLV18264.1"/>
    </source>
</evidence>
<reference evidence="2 3" key="1">
    <citation type="submission" date="2017-01" db="EMBL/GenBank/DDBJ databases">
        <title>Genome Analysis of Deinococcus marmoris KOPRI26562.</title>
        <authorList>
            <person name="Kim J.H."/>
            <person name="Oh H.-M."/>
        </authorList>
    </citation>
    <scope>NUCLEOTIDE SEQUENCE [LARGE SCALE GENOMIC DNA]</scope>
    <source>
        <strain evidence="2 3">KOPRI26562</strain>
    </source>
</reference>
<dbReference type="STRING" id="249408.BOO71_0005887"/>
<dbReference type="SUPFAM" id="SSF47598">
    <property type="entry name" value="Ribbon-helix-helix"/>
    <property type="match status" value="1"/>
</dbReference>
<keyword evidence="3" id="KW-1185">Reference proteome</keyword>